<comment type="caution">
    <text evidence="1">The sequence shown here is derived from an EMBL/GenBank/DDBJ whole genome shotgun (WGS) entry which is preliminary data.</text>
</comment>
<keyword evidence="2" id="KW-1185">Reference proteome</keyword>
<evidence type="ECO:0000313" key="2">
    <source>
        <dbReference type="Proteomes" id="UP001501005"/>
    </source>
</evidence>
<reference evidence="2" key="1">
    <citation type="journal article" date="2019" name="Int. J. Syst. Evol. Microbiol.">
        <title>The Global Catalogue of Microorganisms (GCM) 10K type strain sequencing project: providing services to taxonomists for standard genome sequencing and annotation.</title>
        <authorList>
            <consortium name="The Broad Institute Genomics Platform"/>
            <consortium name="The Broad Institute Genome Sequencing Center for Infectious Disease"/>
            <person name="Wu L."/>
            <person name="Ma J."/>
        </authorList>
    </citation>
    <scope>NUCLEOTIDE SEQUENCE [LARGE SCALE GENOMIC DNA]</scope>
    <source>
        <strain evidence="2">JCM 10673</strain>
    </source>
</reference>
<accession>A0ABP3ZC05</accession>
<evidence type="ECO:0000313" key="1">
    <source>
        <dbReference type="EMBL" id="GAA0918181.1"/>
    </source>
</evidence>
<gene>
    <name evidence="1" type="ORF">GCM10009549_35600</name>
</gene>
<proteinExistence type="predicted"/>
<dbReference type="EMBL" id="BAAAHG010000029">
    <property type="protein sequence ID" value="GAA0918181.1"/>
    <property type="molecule type" value="Genomic_DNA"/>
</dbReference>
<protein>
    <submittedName>
        <fullName evidence="1">Uncharacterized protein</fullName>
    </submittedName>
</protein>
<name>A0ABP3ZC05_9ACTN</name>
<dbReference type="Proteomes" id="UP001501005">
    <property type="component" value="Unassembled WGS sequence"/>
</dbReference>
<organism evidence="1 2">
    <name type="scientific">Streptomyces thermoalcalitolerans</name>
    <dbReference type="NCBI Taxonomy" id="65605"/>
    <lineage>
        <taxon>Bacteria</taxon>
        <taxon>Bacillati</taxon>
        <taxon>Actinomycetota</taxon>
        <taxon>Actinomycetes</taxon>
        <taxon>Kitasatosporales</taxon>
        <taxon>Streptomycetaceae</taxon>
        <taxon>Streptomyces</taxon>
    </lineage>
</organism>
<sequence length="128" mass="13559">MKVAAGFQVRLASMAATVWVRGTYGLARTEAAGVLRADPTLLRELVERCGALGRRLAPGGNAETARQPGSVTHAPHAVTGACRTDAALHGALYATRRRSAGTTRHLSSLFAAEQGGRQRLTGVRWKQP</sequence>